<dbReference type="InterPro" id="IPR036201">
    <property type="entry name" value="Pacifastin_dom_sf"/>
</dbReference>
<dbReference type="Pfam" id="PF05375">
    <property type="entry name" value="Pacifastin_I"/>
    <property type="match status" value="1"/>
</dbReference>
<organism evidence="10 11">
    <name type="scientific">Ladona fulva</name>
    <name type="common">Scarce chaser dragonfly</name>
    <name type="synonym">Libellula fulva</name>
    <dbReference type="NCBI Taxonomy" id="123851"/>
    <lineage>
        <taxon>Eukaryota</taxon>
        <taxon>Metazoa</taxon>
        <taxon>Ecdysozoa</taxon>
        <taxon>Arthropoda</taxon>
        <taxon>Hexapoda</taxon>
        <taxon>Insecta</taxon>
        <taxon>Pterygota</taxon>
        <taxon>Palaeoptera</taxon>
        <taxon>Odonata</taxon>
        <taxon>Epiprocta</taxon>
        <taxon>Anisoptera</taxon>
        <taxon>Libelluloidea</taxon>
        <taxon>Libellulidae</taxon>
        <taxon>Ladona</taxon>
    </lineage>
</organism>
<keyword evidence="5 7" id="KW-1015">Disulfide bond</keyword>
<reference evidence="10" key="2">
    <citation type="submission" date="2017-10" db="EMBL/GenBank/DDBJ databases">
        <title>Ladona fulva Genome sequencing and assembly.</title>
        <authorList>
            <person name="Murali S."/>
            <person name="Richards S."/>
            <person name="Bandaranaike D."/>
            <person name="Bellair M."/>
            <person name="Blankenburg K."/>
            <person name="Chao H."/>
            <person name="Dinh H."/>
            <person name="Doddapaneni H."/>
            <person name="Dugan-Rocha S."/>
            <person name="Elkadiri S."/>
            <person name="Gnanaolivu R."/>
            <person name="Hernandez B."/>
            <person name="Skinner E."/>
            <person name="Javaid M."/>
            <person name="Lee S."/>
            <person name="Li M."/>
            <person name="Ming W."/>
            <person name="Munidasa M."/>
            <person name="Muniz J."/>
            <person name="Nguyen L."/>
            <person name="Hughes D."/>
            <person name="Osuji N."/>
            <person name="Pu L.-L."/>
            <person name="Puazo M."/>
            <person name="Qu C."/>
            <person name="Quiroz J."/>
            <person name="Raj R."/>
            <person name="Weissenberger G."/>
            <person name="Xin Y."/>
            <person name="Zou X."/>
            <person name="Han Y."/>
            <person name="Worley K."/>
            <person name="Muzny D."/>
            <person name="Gibbs R."/>
        </authorList>
    </citation>
    <scope>NUCLEOTIDE SEQUENCE</scope>
    <source>
        <strain evidence="10">Sampled in the wild</strain>
    </source>
</reference>
<feature type="domain" description="Pacifastin" evidence="9">
    <location>
        <begin position="26"/>
        <end position="60"/>
    </location>
</feature>
<dbReference type="Proteomes" id="UP000792457">
    <property type="component" value="Unassembled WGS sequence"/>
</dbReference>
<evidence type="ECO:0000256" key="7">
    <source>
        <dbReference type="PROSITE-ProRule" id="PRU00776"/>
    </source>
</evidence>
<sequence length="66" mass="7190">MKTRQIAFVALIAIFLVLTPYSAVAARTCQPGETWQEDCNSCHCTSTGLSVCTRRACLSNPRPVTT</sequence>
<name>A0A8K0NZU9_LADFU</name>
<evidence type="ECO:0000313" key="10">
    <source>
        <dbReference type="EMBL" id="KAG8227827.1"/>
    </source>
</evidence>
<dbReference type="OrthoDB" id="10026631at2759"/>
<dbReference type="GO" id="GO:0004867">
    <property type="term" value="F:serine-type endopeptidase inhibitor activity"/>
    <property type="evidence" value="ECO:0007669"/>
    <property type="project" value="UniProtKB-UniRule"/>
</dbReference>
<evidence type="ECO:0000256" key="2">
    <source>
        <dbReference type="ARBA" id="ARBA00022525"/>
    </source>
</evidence>
<evidence type="ECO:0000313" key="11">
    <source>
        <dbReference type="Proteomes" id="UP000792457"/>
    </source>
</evidence>
<keyword evidence="2" id="KW-0964">Secreted</keyword>
<reference evidence="10" key="1">
    <citation type="submission" date="2013-04" db="EMBL/GenBank/DDBJ databases">
        <authorList>
            <person name="Qu J."/>
            <person name="Murali S.C."/>
            <person name="Bandaranaike D."/>
            <person name="Bellair M."/>
            <person name="Blankenburg K."/>
            <person name="Chao H."/>
            <person name="Dinh H."/>
            <person name="Doddapaneni H."/>
            <person name="Downs B."/>
            <person name="Dugan-Rocha S."/>
            <person name="Elkadiri S."/>
            <person name="Gnanaolivu R.D."/>
            <person name="Hernandez B."/>
            <person name="Javaid M."/>
            <person name="Jayaseelan J.C."/>
            <person name="Lee S."/>
            <person name="Li M."/>
            <person name="Ming W."/>
            <person name="Munidasa M."/>
            <person name="Muniz J."/>
            <person name="Nguyen L."/>
            <person name="Ongeri F."/>
            <person name="Osuji N."/>
            <person name="Pu L.-L."/>
            <person name="Puazo M."/>
            <person name="Qu C."/>
            <person name="Quiroz J."/>
            <person name="Raj R."/>
            <person name="Weissenberger G."/>
            <person name="Xin Y."/>
            <person name="Zou X."/>
            <person name="Han Y."/>
            <person name="Richards S."/>
            <person name="Worley K."/>
            <person name="Muzny D."/>
            <person name="Gibbs R."/>
        </authorList>
    </citation>
    <scope>NUCLEOTIDE SEQUENCE</scope>
    <source>
        <strain evidence="10">Sampled in the wild</strain>
    </source>
</reference>
<keyword evidence="11" id="KW-1185">Reference proteome</keyword>
<evidence type="ECO:0000256" key="6">
    <source>
        <dbReference type="ARBA" id="ARBA00029459"/>
    </source>
</evidence>
<keyword evidence="3 7" id="KW-0646">Protease inhibitor</keyword>
<keyword evidence="4 7" id="KW-0722">Serine protease inhibitor</keyword>
<dbReference type="PROSITE" id="PS51446">
    <property type="entry name" value="PACIFASTIN"/>
    <property type="match status" value="1"/>
</dbReference>
<evidence type="ECO:0000256" key="1">
    <source>
        <dbReference type="ARBA" id="ARBA00004613"/>
    </source>
</evidence>
<evidence type="ECO:0000259" key="9">
    <source>
        <dbReference type="PROSITE" id="PS51446"/>
    </source>
</evidence>
<comment type="subcellular location">
    <subcellularLocation>
        <location evidence="1">Secreted</location>
    </subcellularLocation>
</comment>
<feature type="disulfide bond" evidence="7">
    <location>
        <begin position="42"/>
        <end position="52"/>
    </location>
</feature>
<comment type="similarity">
    <text evidence="6 7">Belongs to the protease inhibitor I19 family.</text>
</comment>
<feature type="disulfide bond" evidence="7">
    <location>
        <begin position="39"/>
        <end position="57"/>
    </location>
</feature>
<accession>A0A8K0NZU9</accession>
<feature type="disulfide bond" evidence="7">
    <location>
        <begin position="29"/>
        <end position="44"/>
    </location>
</feature>
<proteinExistence type="inferred from homology"/>
<evidence type="ECO:0000256" key="5">
    <source>
        <dbReference type="ARBA" id="ARBA00023157"/>
    </source>
</evidence>
<keyword evidence="8" id="KW-0732">Signal</keyword>
<comment type="caution">
    <text evidence="7">Lacks conserved residue(s) required for the propagation of feature annotation.</text>
</comment>
<comment type="caution">
    <text evidence="10">The sequence shown here is derived from an EMBL/GenBank/DDBJ whole genome shotgun (WGS) entry which is preliminary data.</text>
</comment>
<feature type="chain" id="PRO_5035464272" description="Pacifastin domain-containing protein" evidence="8">
    <location>
        <begin position="26"/>
        <end position="66"/>
    </location>
</feature>
<evidence type="ECO:0000256" key="8">
    <source>
        <dbReference type="SAM" id="SignalP"/>
    </source>
</evidence>
<dbReference type="SUPFAM" id="SSF57283">
    <property type="entry name" value="PMP inhibitors"/>
    <property type="match status" value="1"/>
</dbReference>
<evidence type="ECO:0000256" key="4">
    <source>
        <dbReference type="ARBA" id="ARBA00022900"/>
    </source>
</evidence>
<dbReference type="EMBL" id="KZ308343">
    <property type="protein sequence ID" value="KAG8227827.1"/>
    <property type="molecule type" value="Genomic_DNA"/>
</dbReference>
<dbReference type="GO" id="GO:0005576">
    <property type="term" value="C:extracellular region"/>
    <property type="evidence" value="ECO:0007669"/>
    <property type="project" value="UniProtKB-SubCell"/>
</dbReference>
<dbReference type="AlphaFoldDB" id="A0A8K0NZU9"/>
<gene>
    <name evidence="10" type="ORF">J437_LFUL008471</name>
</gene>
<feature type="signal peptide" evidence="8">
    <location>
        <begin position="1"/>
        <end position="25"/>
    </location>
</feature>
<protein>
    <recommendedName>
        <fullName evidence="9">Pacifastin domain-containing protein</fullName>
    </recommendedName>
</protein>
<evidence type="ECO:0000256" key="3">
    <source>
        <dbReference type="ARBA" id="ARBA00022690"/>
    </source>
</evidence>
<dbReference type="InterPro" id="IPR008037">
    <property type="entry name" value="Pacifastin_dom"/>
</dbReference>